<evidence type="ECO:0000256" key="1">
    <source>
        <dbReference type="ARBA" id="ARBA00004141"/>
    </source>
</evidence>
<comment type="subcellular location">
    <subcellularLocation>
        <location evidence="5">Cell membrane</location>
        <topology evidence="5">Multi-pass membrane protein</topology>
    </subcellularLocation>
    <subcellularLocation>
        <location evidence="1">Membrane</location>
        <topology evidence="1">Multi-pass membrane protein</topology>
    </subcellularLocation>
</comment>
<feature type="domain" description="ABC transmembrane type-1" evidence="6">
    <location>
        <begin position="353"/>
        <end position="543"/>
    </location>
</feature>
<keyword evidence="3 5" id="KW-1133">Transmembrane helix</keyword>
<name>A0A1M6MDD0_9CLOT</name>
<evidence type="ECO:0000256" key="4">
    <source>
        <dbReference type="ARBA" id="ARBA00023136"/>
    </source>
</evidence>
<proteinExistence type="inferred from homology"/>
<feature type="transmembrane region" description="Helical" evidence="5">
    <location>
        <begin position="249"/>
        <end position="270"/>
    </location>
</feature>
<dbReference type="Pfam" id="PF00528">
    <property type="entry name" value="BPD_transp_1"/>
    <property type="match status" value="2"/>
</dbReference>
<feature type="transmembrane region" description="Helical" evidence="5">
    <location>
        <begin position="194"/>
        <end position="216"/>
    </location>
</feature>
<organism evidence="7 8">
    <name type="scientific">Hathewaya proteolytica DSM 3090</name>
    <dbReference type="NCBI Taxonomy" id="1121331"/>
    <lineage>
        <taxon>Bacteria</taxon>
        <taxon>Bacillati</taxon>
        <taxon>Bacillota</taxon>
        <taxon>Clostridia</taxon>
        <taxon>Eubacteriales</taxon>
        <taxon>Clostridiaceae</taxon>
        <taxon>Hathewaya</taxon>
    </lineage>
</organism>
<dbReference type="OrthoDB" id="57323at2"/>
<dbReference type="AlphaFoldDB" id="A0A1M6MDD0"/>
<evidence type="ECO:0000313" key="7">
    <source>
        <dbReference type="EMBL" id="SHJ81436.1"/>
    </source>
</evidence>
<dbReference type="PROSITE" id="PS50928">
    <property type="entry name" value="ABC_TM1"/>
    <property type="match status" value="2"/>
</dbReference>
<keyword evidence="2 5" id="KW-0812">Transmembrane</keyword>
<dbReference type="InterPro" id="IPR035906">
    <property type="entry name" value="MetI-like_sf"/>
</dbReference>
<dbReference type="PANTHER" id="PTHR43496:SF1">
    <property type="entry name" value="POLYGALACTURONAN_RHAMNOGALACTURONAN TRANSPORT SYSTEM PERMEASE PROTEIN YTEP"/>
    <property type="match status" value="1"/>
</dbReference>
<sequence length="557" mass="61673">MSQNNSKKKVSVRGTFFDRFFERGLFIIVVLLVLVFILWPIFQVIKESFLPNGEFSFDLYKKLLQDNKKLIYNSVFVGILTTICSTALSVCISIYTSFSSSRMKKIMTVILLITMISPPFVSSLAYIDLFGRRGIITYRLLKLSINPYGWQGIVLMQTISNVSINSLLLMGIIQGIDKNLLMASQDLGSSPTYAIRKILIPSMVSGIIVCALLTFIRSLSDFGTPMVIGGSFDVLATEVYLNIIANSNIAMAAAMSVLILIPSLMAFFVYRYYMKQSTINMAGNNKITSNESEFKLKGILKAVLLFITMFYIISMLLQYGSIFISSISKFKKNQFMFTLDNYIKLKNYSADCFIRSIVYSLIAGVVGSILGMMVAYFNEKRRIRGMEVVDFISTLPYIIPGTFFGIGYILAFNDAPLVLTGTATIVVLNCVFKQMPMTTKASSAVISQINGDIEQAAKDLGAGNFHVIKDIIIPNLKTAFVVGFINNFTATMTTVGAIIFLVYPGQKVATLEMFDAIQTGNYGVGAAIATIIILVTLLVNIIVSKLVLRERKSGYVS</sequence>
<feature type="transmembrane region" description="Helical" evidence="5">
    <location>
        <begin position="70"/>
        <end position="94"/>
    </location>
</feature>
<dbReference type="InterPro" id="IPR000515">
    <property type="entry name" value="MetI-like"/>
</dbReference>
<protein>
    <submittedName>
        <fullName evidence="7">Iron(III) transport system permease protein</fullName>
    </submittedName>
</protein>
<evidence type="ECO:0000259" key="6">
    <source>
        <dbReference type="PROSITE" id="PS50928"/>
    </source>
</evidence>
<keyword evidence="4 5" id="KW-0472">Membrane</keyword>
<dbReference type="Proteomes" id="UP000183952">
    <property type="component" value="Unassembled WGS sequence"/>
</dbReference>
<dbReference type="Gene3D" id="1.10.3720.10">
    <property type="entry name" value="MetI-like"/>
    <property type="match status" value="2"/>
</dbReference>
<feature type="transmembrane region" description="Helical" evidence="5">
    <location>
        <begin position="389"/>
        <end position="409"/>
    </location>
</feature>
<dbReference type="PANTHER" id="PTHR43496">
    <property type="entry name" value="PROTEIN LPLB"/>
    <property type="match status" value="1"/>
</dbReference>
<evidence type="ECO:0000313" key="8">
    <source>
        <dbReference type="Proteomes" id="UP000183952"/>
    </source>
</evidence>
<feature type="transmembrane region" description="Helical" evidence="5">
    <location>
        <begin position="357"/>
        <end position="377"/>
    </location>
</feature>
<dbReference type="RefSeq" id="WP_072903022.1">
    <property type="nucleotide sequence ID" value="NZ_FRAD01000007.1"/>
</dbReference>
<evidence type="ECO:0000256" key="5">
    <source>
        <dbReference type="RuleBase" id="RU363032"/>
    </source>
</evidence>
<evidence type="ECO:0000256" key="3">
    <source>
        <dbReference type="ARBA" id="ARBA00022989"/>
    </source>
</evidence>
<feature type="transmembrane region" description="Helical" evidence="5">
    <location>
        <begin position="147"/>
        <end position="173"/>
    </location>
</feature>
<keyword evidence="8" id="KW-1185">Reference proteome</keyword>
<keyword evidence="5" id="KW-0813">Transport</keyword>
<feature type="transmembrane region" description="Helical" evidence="5">
    <location>
        <begin position="20"/>
        <end position="42"/>
    </location>
</feature>
<feature type="transmembrane region" description="Helical" evidence="5">
    <location>
        <begin position="302"/>
        <end position="327"/>
    </location>
</feature>
<accession>A0A1M6MDD0</accession>
<feature type="transmembrane region" description="Helical" evidence="5">
    <location>
        <begin position="415"/>
        <end position="432"/>
    </location>
</feature>
<gene>
    <name evidence="7" type="ORF">SAMN02745248_01009</name>
</gene>
<dbReference type="EMBL" id="FRAD01000007">
    <property type="protein sequence ID" value="SHJ81436.1"/>
    <property type="molecule type" value="Genomic_DNA"/>
</dbReference>
<dbReference type="GO" id="GO:0055085">
    <property type="term" value="P:transmembrane transport"/>
    <property type="evidence" value="ECO:0007669"/>
    <property type="project" value="InterPro"/>
</dbReference>
<comment type="similarity">
    <text evidence="5">Belongs to the binding-protein-dependent transport system permease family.</text>
</comment>
<evidence type="ECO:0000256" key="2">
    <source>
        <dbReference type="ARBA" id="ARBA00022692"/>
    </source>
</evidence>
<dbReference type="SUPFAM" id="SSF161098">
    <property type="entry name" value="MetI-like"/>
    <property type="match status" value="2"/>
</dbReference>
<dbReference type="STRING" id="1121331.SAMN02745248_01009"/>
<dbReference type="CDD" id="cd06261">
    <property type="entry name" value="TM_PBP2"/>
    <property type="match status" value="2"/>
</dbReference>
<reference evidence="7 8" key="1">
    <citation type="submission" date="2016-11" db="EMBL/GenBank/DDBJ databases">
        <authorList>
            <person name="Jaros S."/>
            <person name="Januszkiewicz K."/>
            <person name="Wedrychowicz H."/>
        </authorList>
    </citation>
    <scope>NUCLEOTIDE SEQUENCE [LARGE SCALE GENOMIC DNA]</scope>
    <source>
        <strain evidence="7 8">DSM 3090</strain>
    </source>
</reference>
<dbReference type="GO" id="GO:0005886">
    <property type="term" value="C:plasma membrane"/>
    <property type="evidence" value="ECO:0007669"/>
    <property type="project" value="UniProtKB-SubCell"/>
</dbReference>
<feature type="domain" description="ABC transmembrane type-1" evidence="6">
    <location>
        <begin position="71"/>
        <end position="270"/>
    </location>
</feature>
<feature type="transmembrane region" description="Helical" evidence="5">
    <location>
        <begin position="479"/>
        <end position="502"/>
    </location>
</feature>
<feature type="transmembrane region" description="Helical" evidence="5">
    <location>
        <begin position="106"/>
        <end position="127"/>
    </location>
</feature>
<feature type="transmembrane region" description="Helical" evidence="5">
    <location>
        <begin position="522"/>
        <end position="543"/>
    </location>
</feature>